<protein>
    <submittedName>
        <fullName evidence="1">Putative cullin C-terminus domain-containing protein</fullName>
    </submittedName>
</protein>
<reference evidence="1" key="1">
    <citation type="journal article" date="2017" name="Virus Res.">
        <title>Complete genomic characterisation of two novel poxviruses (WKPV and EKPV) from western and eastern grey kangaroos.</title>
        <authorList>
            <person name="Bennett M."/>
            <person name="Tu S.L."/>
            <person name="Upton C."/>
            <person name="McArtor C."/>
            <person name="Gillett A."/>
            <person name="Laird T."/>
            <person name="O'Dea M."/>
        </authorList>
    </citation>
    <scope>NUCLEOTIDE SEQUENCE [LARGE SCALE GENOMIC DNA]</scope>
    <source>
        <strain evidence="1">Western Australia</strain>
    </source>
</reference>
<dbReference type="EMBL" id="MF467280">
    <property type="protein sequence ID" value="ATI20970.1"/>
    <property type="molecule type" value="Genomic_DNA"/>
</dbReference>
<proteinExistence type="predicted"/>
<organism evidence="1">
    <name type="scientific">Western grey kangaroopox virus</name>
    <dbReference type="NCBI Taxonomy" id="1566307"/>
    <lineage>
        <taxon>Viruses</taxon>
        <taxon>Varidnaviria</taxon>
        <taxon>Bamfordvirae</taxon>
        <taxon>Nucleocytoviricota</taxon>
        <taxon>Pokkesviricetes</taxon>
        <taxon>Chitovirales</taxon>
        <taxon>Poxviridae</taxon>
        <taxon>Chordopoxvirinae</taxon>
        <taxon>Macropopoxvirus</taxon>
        <taxon>Macropopoxvirus mfuliginosuspox</taxon>
        <taxon>Western kangaroopox virus</taxon>
    </lineage>
</organism>
<evidence type="ECO:0000313" key="2">
    <source>
        <dbReference type="Proteomes" id="UP000318778"/>
    </source>
</evidence>
<sequence>MNEREFADALGKVLRHVSGAEEVQLLRNEVARLTLSDMSYVVERNVSTVLNDCNWLHDVEDYLYAREHHLALEAISRNLVDVKLTLAFIFGCYDCVNSRSMFSLLVEHVIAKYRSIFAEAAVQIFSSSNMVELMTNCCFVTEKASCRVYDEVKSALISHACIGARTLYEEYRLGSYADMYSSIGNVLQKPAGSVTVWTSVRKNMLIELAKVDSLFHRRGIYLLYRRGEKMISLVQEAVRYKVFMRTMNTYVRWMLRKHHTHATRLLSVSATFRDFLDSDVRMLVRENVGDPLVLNKVIVKYTLEGRITDELISNITYMIRELDYTMRSRFMHMLVAQIIKRVLSSSYSESVPPESHLLKKFCEFNENRVRCHRFLEPGYSTPRSLLASSNPCISGVVVDAHQLPEPIPMVAIPMEERPKMLTDLLVEVERSKPWRKLKSVPLLHFGFADLEYVPPGGIEPCHVLCNTSHYLVLKKLLEVGGELSITALSVLLGGHSNLIDRTVSRMERAGLVLLRKGTLLANRDFVPRAGTLEMFTPRIIWRSVSNSDDEN</sequence>
<dbReference type="Proteomes" id="UP000318778">
    <property type="component" value="Segment"/>
</dbReference>
<keyword evidence="2" id="KW-1185">Reference proteome</keyword>
<accession>A0A2C9DSI7</accession>
<evidence type="ECO:0000313" key="1">
    <source>
        <dbReference type="EMBL" id="ATI20970.1"/>
    </source>
</evidence>
<name>A0A2C9DSI7_9POXV</name>